<feature type="signal peptide" evidence="1">
    <location>
        <begin position="1"/>
        <end position="20"/>
    </location>
</feature>
<evidence type="ECO:0000313" key="3">
    <source>
        <dbReference type="Proteomes" id="UP000298663"/>
    </source>
</evidence>
<reference evidence="2 3" key="1">
    <citation type="journal article" date="2015" name="Genome Biol.">
        <title>Comparative genomics of Steinernema reveals deeply conserved gene regulatory networks.</title>
        <authorList>
            <person name="Dillman A.R."/>
            <person name="Macchietto M."/>
            <person name="Porter C.F."/>
            <person name="Rogers A."/>
            <person name="Williams B."/>
            <person name="Antoshechkin I."/>
            <person name="Lee M.M."/>
            <person name="Goodwin Z."/>
            <person name="Lu X."/>
            <person name="Lewis E.E."/>
            <person name="Goodrich-Blair H."/>
            <person name="Stock S.P."/>
            <person name="Adams B.J."/>
            <person name="Sternberg P.W."/>
            <person name="Mortazavi A."/>
        </authorList>
    </citation>
    <scope>NUCLEOTIDE SEQUENCE [LARGE SCALE GENOMIC DNA]</scope>
    <source>
        <strain evidence="2 3">ALL</strain>
    </source>
</reference>
<organism evidence="2 3">
    <name type="scientific">Steinernema carpocapsae</name>
    <name type="common">Entomopathogenic nematode</name>
    <dbReference type="NCBI Taxonomy" id="34508"/>
    <lineage>
        <taxon>Eukaryota</taxon>
        <taxon>Metazoa</taxon>
        <taxon>Ecdysozoa</taxon>
        <taxon>Nematoda</taxon>
        <taxon>Chromadorea</taxon>
        <taxon>Rhabditida</taxon>
        <taxon>Tylenchina</taxon>
        <taxon>Panagrolaimomorpha</taxon>
        <taxon>Strongyloidoidea</taxon>
        <taxon>Steinernematidae</taxon>
        <taxon>Steinernema</taxon>
    </lineage>
</organism>
<dbReference type="AlphaFoldDB" id="A0A4U5P129"/>
<name>A0A4U5P129_STECR</name>
<evidence type="ECO:0000313" key="2">
    <source>
        <dbReference type="EMBL" id="TKR89677.1"/>
    </source>
</evidence>
<sequence>MPRLVFVLLFVSSCFALSEAQNATIGFQNAISCAHTRCDIYHTCVMMVCQPPEICPPACNCQPCTPGTMCLNCRCPYCVLTVPNEIPETRR</sequence>
<accession>A0A4U5P129</accession>
<reference evidence="2 3" key="2">
    <citation type="journal article" date="2019" name="G3 (Bethesda)">
        <title>Hybrid Assembly of the Genome of the Entomopathogenic Nematode Steinernema carpocapsae Identifies the X-Chromosome.</title>
        <authorList>
            <person name="Serra L."/>
            <person name="Macchietto M."/>
            <person name="Macias-Munoz A."/>
            <person name="McGill C.J."/>
            <person name="Rodriguez I.M."/>
            <person name="Rodriguez B."/>
            <person name="Murad R."/>
            <person name="Mortazavi A."/>
        </authorList>
    </citation>
    <scope>NUCLEOTIDE SEQUENCE [LARGE SCALE GENOMIC DNA]</scope>
    <source>
        <strain evidence="2 3">ALL</strain>
    </source>
</reference>
<proteinExistence type="predicted"/>
<dbReference type="EMBL" id="AZBU02000003">
    <property type="protein sequence ID" value="TKR89677.1"/>
    <property type="molecule type" value="Genomic_DNA"/>
</dbReference>
<feature type="chain" id="PRO_5020541349" evidence="1">
    <location>
        <begin position="21"/>
        <end position="91"/>
    </location>
</feature>
<dbReference type="OrthoDB" id="10405068at2759"/>
<dbReference type="Proteomes" id="UP000298663">
    <property type="component" value="Unassembled WGS sequence"/>
</dbReference>
<protein>
    <submittedName>
        <fullName evidence="2">Uncharacterized protein</fullName>
    </submittedName>
</protein>
<keyword evidence="3" id="KW-1185">Reference proteome</keyword>
<comment type="caution">
    <text evidence="2">The sequence shown here is derived from an EMBL/GenBank/DDBJ whole genome shotgun (WGS) entry which is preliminary data.</text>
</comment>
<keyword evidence="1" id="KW-0732">Signal</keyword>
<gene>
    <name evidence="2" type="ORF">L596_013742</name>
</gene>
<evidence type="ECO:0000256" key="1">
    <source>
        <dbReference type="SAM" id="SignalP"/>
    </source>
</evidence>